<feature type="domain" description="Ribonuclease H1 N-terminal" evidence="2">
    <location>
        <begin position="232"/>
        <end position="266"/>
    </location>
</feature>
<evidence type="ECO:0000313" key="4">
    <source>
        <dbReference type="Proteomes" id="UP000076532"/>
    </source>
</evidence>
<organism evidence="3 4">
    <name type="scientific">Athelia psychrophila</name>
    <dbReference type="NCBI Taxonomy" id="1759441"/>
    <lineage>
        <taxon>Eukaryota</taxon>
        <taxon>Fungi</taxon>
        <taxon>Dikarya</taxon>
        <taxon>Basidiomycota</taxon>
        <taxon>Agaricomycotina</taxon>
        <taxon>Agaricomycetes</taxon>
        <taxon>Agaricomycetidae</taxon>
        <taxon>Atheliales</taxon>
        <taxon>Atheliaceae</taxon>
        <taxon>Athelia</taxon>
    </lineage>
</organism>
<dbReference type="InterPro" id="IPR011320">
    <property type="entry name" value="RNase_H1_N"/>
</dbReference>
<dbReference type="OrthoDB" id="2996328at2759"/>
<evidence type="ECO:0000256" key="1">
    <source>
        <dbReference type="SAM" id="MobiDB-lite"/>
    </source>
</evidence>
<protein>
    <recommendedName>
        <fullName evidence="2">Ribonuclease H1 N-terminal domain-containing protein</fullName>
    </recommendedName>
</protein>
<feature type="compositionally biased region" description="Polar residues" evidence="1">
    <location>
        <begin position="195"/>
        <end position="205"/>
    </location>
</feature>
<name>A0A166T8J5_9AGAM</name>
<dbReference type="SUPFAM" id="SSF55658">
    <property type="entry name" value="L9 N-domain-like"/>
    <property type="match status" value="1"/>
</dbReference>
<proteinExistence type="predicted"/>
<evidence type="ECO:0000259" key="2">
    <source>
        <dbReference type="Pfam" id="PF01693"/>
    </source>
</evidence>
<sequence length="271" mass="30590">MSSPAILKPRVKQLVHFHSKKCFYLTIKHVVDIQWPGQRQQLLSTSQKKYTKFEFSNKVMEEMWKAEPAEVPNSNSNSNNDTKHEITQLSALISRTCFFVIPDDSADDSKYQEYLAEMTVLRAARKKLRKKVKEGKWKASVGSYTDPEMGVFMAGLPLNEKSEILVPHTLIFQSSEPDSLTTVPSPSTPIPVHQPPSTNTMSSLPPKQGVPSARVKHSNKALTQQRVIKVLYAVFQGLEVGIFESWNDTEPHVLAVNRSTYKAYSSHLCTK</sequence>
<gene>
    <name evidence="3" type="ORF">FIBSPDRAFT_946073</name>
</gene>
<dbReference type="AlphaFoldDB" id="A0A166T8J5"/>
<dbReference type="InterPro" id="IPR009027">
    <property type="entry name" value="Ribosomal_bL9/RNase_H1_N"/>
</dbReference>
<dbReference type="EMBL" id="KV417494">
    <property type="protein sequence ID" value="KZP30342.1"/>
    <property type="molecule type" value="Genomic_DNA"/>
</dbReference>
<dbReference type="InterPro" id="IPR037056">
    <property type="entry name" value="RNase_H1_N_sf"/>
</dbReference>
<evidence type="ECO:0000313" key="3">
    <source>
        <dbReference type="EMBL" id="KZP30342.1"/>
    </source>
</evidence>
<dbReference type="Gene3D" id="3.40.970.10">
    <property type="entry name" value="Ribonuclease H1, N-terminal domain"/>
    <property type="match status" value="1"/>
</dbReference>
<accession>A0A166T8J5</accession>
<reference evidence="3 4" key="1">
    <citation type="journal article" date="2016" name="Mol. Biol. Evol.">
        <title>Comparative Genomics of Early-Diverging Mushroom-Forming Fungi Provides Insights into the Origins of Lignocellulose Decay Capabilities.</title>
        <authorList>
            <person name="Nagy L.G."/>
            <person name="Riley R."/>
            <person name="Tritt A."/>
            <person name="Adam C."/>
            <person name="Daum C."/>
            <person name="Floudas D."/>
            <person name="Sun H."/>
            <person name="Yadav J.S."/>
            <person name="Pangilinan J."/>
            <person name="Larsson K.H."/>
            <person name="Matsuura K."/>
            <person name="Barry K."/>
            <person name="Labutti K."/>
            <person name="Kuo R."/>
            <person name="Ohm R.A."/>
            <person name="Bhattacharya S.S."/>
            <person name="Shirouzu T."/>
            <person name="Yoshinaga Y."/>
            <person name="Martin F.M."/>
            <person name="Grigoriev I.V."/>
            <person name="Hibbett D.S."/>
        </authorList>
    </citation>
    <scope>NUCLEOTIDE SEQUENCE [LARGE SCALE GENOMIC DNA]</scope>
    <source>
        <strain evidence="3 4">CBS 109695</strain>
    </source>
</reference>
<dbReference type="Proteomes" id="UP000076532">
    <property type="component" value="Unassembled WGS sequence"/>
</dbReference>
<feature type="region of interest" description="Disordered" evidence="1">
    <location>
        <begin position="176"/>
        <end position="212"/>
    </location>
</feature>
<keyword evidence="4" id="KW-1185">Reference proteome</keyword>
<dbReference type="Pfam" id="PF01693">
    <property type="entry name" value="Cauli_VI"/>
    <property type="match status" value="1"/>
</dbReference>